<keyword evidence="3" id="KW-0934">Plastid</keyword>
<feature type="transmembrane region" description="Helical" evidence="2">
    <location>
        <begin position="423"/>
        <end position="442"/>
    </location>
</feature>
<feature type="compositionally biased region" description="Basic and acidic residues" evidence="1">
    <location>
        <begin position="1693"/>
        <end position="1715"/>
    </location>
</feature>
<gene>
    <name evidence="3" type="primary">ycf1</name>
</gene>
<feature type="compositionally biased region" description="Basic residues" evidence="1">
    <location>
        <begin position="1670"/>
        <end position="1692"/>
    </location>
</feature>
<organism evidence="3">
    <name type="scientific">Prototheca zopfii</name>
    <dbReference type="NCBI Taxonomy" id="3112"/>
    <lineage>
        <taxon>Eukaryota</taxon>
        <taxon>Viridiplantae</taxon>
        <taxon>Chlorophyta</taxon>
        <taxon>core chlorophytes</taxon>
        <taxon>Trebouxiophyceae</taxon>
        <taxon>Chlorellales</taxon>
        <taxon>Chlorellaceae</taxon>
        <taxon>Prototheca</taxon>
    </lineage>
</organism>
<feature type="region of interest" description="Disordered" evidence="1">
    <location>
        <begin position="1663"/>
        <end position="1748"/>
    </location>
</feature>
<protein>
    <submittedName>
        <fullName evidence="3">Ycf1</fullName>
    </submittedName>
</protein>
<evidence type="ECO:0000313" key="3">
    <source>
        <dbReference type="EMBL" id="AVM80984.1"/>
    </source>
</evidence>
<feature type="transmembrane region" description="Helical" evidence="2">
    <location>
        <begin position="334"/>
        <end position="366"/>
    </location>
</feature>
<feature type="transmembrane region" description="Helical" evidence="2">
    <location>
        <begin position="118"/>
        <end position="135"/>
    </location>
</feature>
<feature type="compositionally biased region" description="Basic and acidic residues" evidence="1">
    <location>
        <begin position="1727"/>
        <end position="1739"/>
    </location>
</feature>
<reference evidence="3" key="1">
    <citation type="journal article" date="2018" name="Sci. Rep.">
        <title>Genome sequencing of Prototheca zopfii genotypes 1 and 2 provides evidence of a severe reduction in organellar genomes.</title>
        <authorList>
            <person name="Severgnini M."/>
            <person name="Lazzari B."/>
            <person name="Capra E."/>
            <person name="Chessa S."/>
            <person name="Luini M."/>
            <person name="Bordoni R."/>
            <person name="Castiglioni B."/>
            <person name="Ricchi M."/>
            <person name="Cremonesi P."/>
        </authorList>
    </citation>
    <scope>NUCLEOTIDE SEQUENCE</scope>
    <source>
        <strain evidence="3">SAG 2021</strain>
    </source>
</reference>
<accession>A0A2P1G7R3</accession>
<proteinExistence type="predicted"/>
<keyword evidence="2" id="KW-0472">Membrane</keyword>
<evidence type="ECO:0000256" key="2">
    <source>
        <dbReference type="SAM" id="Phobius"/>
    </source>
</evidence>
<feature type="transmembrane region" description="Helical" evidence="2">
    <location>
        <begin position="147"/>
        <end position="167"/>
    </location>
</feature>
<keyword evidence="2" id="KW-0812">Transmembrane</keyword>
<feature type="transmembrane region" description="Helical" evidence="2">
    <location>
        <begin position="216"/>
        <end position="240"/>
    </location>
</feature>
<keyword evidence="2" id="KW-1133">Transmembrane helix</keyword>
<dbReference type="EMBL" id="MF197536">
    <property type="protein sequence ID" value="AVM80984.1"/>
    <property type="molecule type" value="Genomic_DNA"/>
</dbReference>
<geneLocation type="plastid" evidence="3"/>
<name>A0A2P1G7R3_9CHLO</name>
<feature type="transmembrane region" description="Helical" evidence="2">
    <location>
        <begin position="174"/>
        <end position="196"/>
    </location>
</feature>
<evidence type="ECO:0000256" key="1">
    <source>
        <dbReference type="SAM" id="MobiDB-lite"/>
    </source>
</evidence>
<sequence length="1748" mass="211377">MYFIVLIRDYIQRYNRSLSLKRKKQDANFIKKIKKLIIYLVELKGYTIFSLIPNEVIGFKAVNFFINNPSFFVIYAHRSNFVKRFWFNRAHWYLNKGYYFNQVYDEIKRFKLGYSVKVVINGFTNSIAVSNLLSFSNDIVQSVNSLFIKGASVAFFSILTISPYYIYCLKKMYYDGFVTLAPSFIGYILGHFIYLISFKFVPKFFIFIYSWERLNILFGAFMAFYLGYNVFIENAVLFFYHSIRDEEDDELCDTVETEFEPRKERILRYTRFFDFIFPLFKQIFSIKTYIKTSFFMGLLCALMDQPRIYPLLSNFLPSLAPTFLEFILERNDSIYILLGYYCGYLVLVFFGLYLFFLFRIAMIYIANINFREIKRRIQLYFNRNPEAIIVLLYKKISHEDKELYIDREFPENELGLYGRKFRYILSSIIYTLAFSIIMYYPFGYFTLGSLGFVSQDTSLYGTVFDPYSLKDCTKVMSMAVGGHETGPYKVEALDRGRFGHHPAFSQLAPFTGETFRFRPEMVKYRLLNFVDFFDRSIASVPLYLEYIPLPITKTVHTTISYKSVISNKLMAAFRDYSCKANRMAKFRAIPELGKVLFKYSKHYYGLAKPLKLRRLVARNRNRIKTENVRGVHRTFKRRIFIFGEELPLIKDVVGVGVVYKDKDKLMKTNIDRFYNWYMEPFNRMHTSPFLIFAIHIFRHCVHLPARFRPIESLVRVRSLNDLKYKSIIMYNKDRIRNNNPFSFLARDCRHIPDSQVSTFYSKLGFSKYPKFIGVFKKGLKNKYKRHPKFYKKRLFEFKQTKRILLPTGFFKYNAFDSYITFKGYQKVAPREKFDFFGLTKKNIFYYRGKAFNPVNLKVLQLYNNVFFPIYNKTVVRSYKRYREYLEKETSDSLFNFRYAYLDRLENNRLNRYFRTPSSRDFSPYFVMRLPFSSPRFDTIMTRKIAYLREVVKLARKLTSFVTWAQRDSLTYEMRGKHVRNFWKGKTYNEKTVKDGMASVLRLFRTKAKVTMEIEIVPNTVYMKNRVLLFLRRYNRTYHRIYQIIYNVVYRNPFIRNISPNQESDLHYKKLFYLQFLNYLRKYNFNIYMESQINHPFKSVFFKNNCKSFANKYHNQQFKGTIVRIRRYFTVTQEDKYRVFKRFNGEFFNIMKYDNLFYNDDHNLTYHSELDYYEEDDLSNKMVVNQATLTKYKDPTVLRFKKSKFARSYLSPFIKNRKDFLITMLKNNKISPFIEKLNYHPLALLTNMKMSFLGQQDLSNFIFIRQVYNRIFKIKGVKYLNEDLDTNLYEHKTQVFSFYNKFKKVRLRNVVRFKGFKNLYKYWPLTREKIDTFYAAFRDFESKFFWFNALDSVRKSIYWEPCVLQLNAFVHSNELFNFPFARVENYVQYRRFNFMEAHNFYAYLNDLSFKDSPHWLRRSARRRATKQEESIFTYLSYKARLRRFMPSFLRYQSFYRVYDRGFSDRFRQSTPMTQYYWINKPTLGGYYWKGSDLTATLAILIRNFLLFMYSLIFFRYDIEYENYQFPFETKKWQADQLAWIKRKFAFKRKKIERKLREDYAISMNKREFINQNYLKVYKKTVKNPHRNHLKGIQWKVRKIKSKELIITQKGQELLDEMAHRLRYGGKYITGLKFLKRQQDLNITDRKVLPKSVIKKLDKKEQKLKEKESKRLQKIKQNKKKLLKKTKDKLKKNNKVLDKSKKISKETKKGLNKDKNLKKPKKTLNKSKISKETKKGLDKNKNLKKPKKKS</sequence>